<reference evidence="3" key="1">
    <citation type="submission" date="2020-02" db="EMBL/GenBank/DDBJ databases">
        <authorList>
            <person name="Meier V. D."/>
        </authorList>
    </citation>
    <scope>NUCLEOTIDE SEQUENCE</scope>
    <source>
        <strain evidence="3">AVDCRST_MAG10</strain>
    </source>
</reference>
<organism evidence="3">
    <name type="scientific">uncultured Acidimicrobiales bacterium</name>
    <dbReference type="NCBI Taxonomy" id="310071"/>
    <lineage>
        <taxon>Bacteria</taxon>
        <taxon>Bacillati</taxon>
        <taxon>Actinomycetota</taxon>
        <taxon>Acidimicrobiia</taxon>
        <taxon>Acidimicrobiales</taxon>
        <taxon>environmental samples</taxon>
    </lineage>
</organism>
<dbReference type="Gene3D" id="3.40.50.620">
    <property type="entry name" value="HUPs"/>
    <property type="match status" value="1"/>
</dbReference>
<proteinExistence type="inferred from homology"/>
<gene>
    <name evidence="3" type="ORF">AVDCRST_MAG10-1677</name>
</gene>
<dbReference type="PANTHER" id="PTHR31964">
    <property type="entry name" value="ADENINE NUCLEOTIDE ALPHA HYDROLASES-LIKE SUPERFAMILY PROTEIN"/>
    <property type="match status" value="1"/>
</dbReference>
<accession>A0A6J4I7J6</accession>
<protein>
    <recommendedName>
        <fullName evidence="2">UspA domain-containing protein</fullName>
    </recommendedName>
</protein>
<dbReference type="CDD" id="cd00293">
    <property type="entry name" value="USP-like"/>
    <property type="match status" value="1"/>
</dbReference>
<evidence type="ECO:0000256" key="1">
    <source>
        <dbReference type="ARBA" id="ARBA00008791"/>
    </source>
</evidence>
<dbReference type="InterPro" id="IPR006015">
    <property type="entry name" value="Universal_stress_UspA"/>
</dbReference>
<feature type="domain" description="UspA" evidence="2">
    <location>
        <begin position="3"/>
        <end position="142"/>
    </location>
</feature>
<dbReference type="AlphaFoldDB" id="A0A6J4I7J6"/>
<dbReference type="InterPro" id="IPR014729">
    <property type="entry name" value="Rossmann-like_a/b/a_fold"/>
</dbReference>
<evidence type="ECO:0000259" key="2">
    <source>
        <dbReference type="Pfam" id="PF00582"/>
    </source>
</evidence>
<comment type="similarity">
    <text evidence="1">Belongs to the universal stress protein A family.</text>
</comment>
<sequence length="152" mass="16052">MIRVLLALDESVASFRAAREAARLFRTDAEYLVVNVAQVPVPWVPVGGFGVVSVPLPAWDADDLGLFTEADLRQRAGEAGADPSEVLTPLGDPVECICAAAEDHDVDVVVVGGHDKGFLSRLFDPSVSAGVVRGTHRPVLVVSGTGPDRPDR</sequence>
<dbReference type="PRINTS" id="PR01438">
    <property type="entry name" value="UNVRSLSTRESS"/>
</dbReference>
<name>A0A6J4I7J6_9ACTN</name>
<dbReference type="Pfam" id="PF00582">
    <property type="entry name" value="Usp"/>
    <property type="match status" value="1"/>
</dbReference>
<evidence type="ECO:0000313" key="3">
    <source>
        <dbReference type="EMBL" id="CAA9242622.1"/>
    </source>
</evidence>
<dbReference type="PANTHER" id="PTHR31964:SF113">
    <property type="entry name" value="USPA DOMAIN-CONTAINING PROTEIN"/>
    <property type="match status" value="1"/>
</dbReference>
<dbReference type="SUPFAM" id="SSF52402">
    <property type="entry name" value="Adenine nucleotide alpha hydrolases-like"/>
    <property type="match status" value="1"/>
</dbReference>
<dbReference type="EMBL" id="CADCTB010000111">
    <property type="protein sequence ID" value="CAA9242622.1"/>
    <property type="molecule type" value="Genomic_DNA"/>
</dbReference>
<dbReference type="InterPro" id="IPR006016">
    <property type="entry name" value="UspA"/>
</dbReference>